<evidence type="ECO:0000313" key="1">
    <source>
        <dbReference type="EMBL" id="KAJ3596033.1"/>
    </source>
</evidence>
<keyword evidence="2" id="KW-1185">Reference proteome</keyword>
<evidence type="ECO:0000313" key="2">
    <source>
        <dbReference type="Proteomes" id="UP001148018"/>
    </source>
</evidence>
<comment type="caution">
    <text evidence="1">The sequence shown here is derived from an EMBL/GenBank/DDBJ whole genome shotgun (WGS) entry which is preliminary data.</text>
</comment>
<accession>A0A9Q0DX87</accession>
<proteinExistence type="predicted"/>
<organism evidence="1 2">
    <name type="scientific">Muraenolepis orangiensis</name>
    <name type="common">Patagonian moray cod</name>
    <dbReference type="NCBI Taxonomy" id="630683"/>
    <lineage>
        <taxon>Eukaryota</taxon>
        <taxon>Metazoa</taxon>
        <taxon>Chordata</taxon>
        <taxon>Craniata</taxon>
        <taxon>Vertebrata</taxon>
        <taxon>Euteleostomi</taxon>
        <taxon>Actinopterygii</taxon>
        <taxon>Neopterygii</taxon>
        <taxon>Teleostei</taxon>
        <taxon>Neoteleostei</taxon>
        <taxon>Acanthomorphata</taxon>
        <taxon>Zeiogadaria</taxon>
        <taxon>Gadariae</taxon>
        <taxon>Gadiformes</taxon>
        <taxon>Muraenolepidoidei</taxon>
        <taxon>Muraenolepididae</taxon>
        <taxon>Muraenolepis</taxon>
    </lineage>
</organism>
<dbReference type="EMBL" id="JANIIK010000110">
    <property type="protein sequence ID" value="KAJ3596033.1"/>
    <property type="molecule type" value="Genomic_DNA"/>
</dbReference>
<dbReference type="InterPro" id="IPR001791">
    <property type="entry name" value="Laminin_G"/>
</dbReference>
<dbReference type="Proteomes" id="UP001148018">
    <property type="component" value="Unassembled WGS sequence"/>
</dbReference>
<dbReference type="SUPFAM" id="SSF49899">
    <property type="entry name" value="Concanavalin A-like lectins/glucanases"/>
    <property type="match status" value="1"/>
</dbReference>
<dbReference type="AlphaFoldDB" id="A0A9Q0DX87"/>
<name>A0A9Q0DX87_9TELE</name>
<reference evidence="1" key="1">
    <citation type="submission" date="2022-07" db="EMBL/GenBank/DDBJ databases">
        <title>Chromosome-level genome of Muraenolepis orangiensis.</title>
        <authorList>
            <person name="Kim J."/>
        </authorList>
    </citation>
    <scope>NUCLEOTIDE SEQUENCE</scope>
    <source>
        <strain evidence="1">KU_S4_2022</strain>
        <tissue evidence="1">Muscle</tissue>
    </source>
</reference>
<dbReference type="Gene3D" id="2.60.120.200">
    <property type="match status" value="1"/>
</dbReference>
<gene>
    <name evidence="1" type="ORF">NHX12_002442</name>
</gene>
<dbReference type="OrthoDB" id="6252479at2759"/>
<dbReference type="InterPro" id="IPR013320">
    <property type="entry name" value="ConA-like_dom_sf"/>
</dbReference>
<protein>
    <recommendedName>
        <fullName evidence="3">Laminin G domain-containing protein</fullName>
    </recommendedName>
</protein>
<evidence type="ECO:0008006" key="3">
    <source>
        <dbReference type="Google" id="ProtNLM"/>
    </source>
</evidence>
<sequence length="279" mass="29533">MTATNTLTITIGDQKDNSHQVGEKDMFVHSRKEFIDSRVMGKSRLEVFGDFLCMTLSVRAGSVTILGIVDGGPAKTGDVHFSTPTLVDAGGVFSLATSAPLATSAACGCRPQDRLHLEGEKRGGEGGDSARPMGCGGVMRVRGCRCPLQFEGPDCQQTAISFLGGGYAWFPPMKPCFDSHLSVEFMTEQENGLLLYAGPLAPLLPGEPQDYMAIGSHQNLTSYGYPQLRSKHLTGCIGNLAVDSRLYDLGSPAESFNSMTNGCSVGAGPFPPHGADPPL</sequence>
<dbReference type="CDD" id="cd00110">
    <property type="entry name" value="LamG"/>
    <property type="match status" value="1"/>
</dbReference>